<feature type="region of interest" description="Disordered" evidence="1">
    <location>
        <begin position="120"/>
        <end position="144"/>
    </location>
</feature>
<name>A0A8J2HWA8_9PLEO</name>
<feature type="compositionally biased region" description="Basic residues" evidence="1">
    <location>
        <begin position="221"/>
        <end position="230"/>
    </location>
</feature>
<keyword evidence="3" id="KW-1185">Reference proteome</keyword>
<evidence type="ECO:0000313" key="3">
    <source>
        <dbReference type="Proteomes" id="UP000676310"/>
    </source>
</evidence>
<reference evidence="2" key="1">
    <citation type="submission" date="2021-05" db="EMBL/GenBank/DDBJ databases">
        <authorList>
            <person name="Stam R."/>
        </authorList>
    </citation>
    <scope>NUCLEOTIDE SEQUENCE</scope>
    <source>
        <strain evidence="2">CS162</strain>
    </source>
</reference>
<feature type="compositionally biased region" description="Polar residues" evidence="1">
    <location>
        <begin position="129"/>
        <end position="144"/>
    </location>
</feature>
<dbReference type="RefSeq" id="XP_043164686.1">
    <property type="nucleotide sequence ID" value="XM_043308751.1"/>
</dbReference>
<dbReference type="GeneID" id="67011845"/>
<dbReference type="AlphaFoldDB" id="A0A8J2HWA8"/>
<accession>A0A8J2HWA8</accession>
<proteinExistence type="predicted"/>
<dbReference type="EMBL" id="CAJRGZ010000015">
    <property type="protein sequence ID" value="CAG5142462.1"/>
    <property type="molecule type" value="Genomic_DNA"/>
</dbReference>
<dbReference type="Proteomes" id="UP000676310">
    <property type="component" value="Unassembled WGS sequence"/>
</dbReference>
<feature type="region of interest" description="Disordered" evidence="1">
    <location>
        <begin position="172"/>
        <end position="230"/>
    </location>
</feature>
<sequence>MRLGMRQIEAEKRGKQKNFRQCYIGLKVTSVPCRSDGTVSSRYTPRTNHHPFDTAIPQAGENFFEDMLVNPSEELNPTGECGASAFTFTDHTEVDSSRVNLGEGGANFLRFAQLIAQKRGKAASKAPSRPSQSNTPLSLGQNQDTALPVFPHRSRKRRIVIDDDEDYMDALEDEEDVLGRPAKRHRKSTMTTPTASAAKEKTGQPMKSTYSTPVAPAAKPKTGRPTRKRS</sequence>
<gene>
    <name evidence="2" type="ORF">ALTATR162_LOCUS1156</name>
</gene>
<dbReference type="OrthoDB" id="3640311at2759"/>
<evidence type="ECO:0000313" key="2">
    <source>
        <dbReference type="EMBL" id="CAG5142462.1"/>
    </source>
</evidence>
<evidence type="ECO:0000256" key="1">
    <source>
        <dbReference type="SAM" id="MobiDB-lite"/>
    </source>
</evidence>
<comment type="caution">
    <text evidence="2">The sequence shown here is derived from an EMBL/GenBank/DDBJ whole genome shotgun (WGS) entry which is preliminary data.</text>
</comment>
<protein>
    <submittedName>
        <fullName evidence="2">Uncharacterized protein</fullName>
    </submittedName>
</protein>
<organism evidence="2 3">
    <name type="scientific">Alternaria atra</name>
    <dbReference type="NCBI Taxonomy" id="119953"/>
    <lineage>
        <taxon>Eukaryota</taxon>
        <taxon>Fungi</taxon>
        <taxon>Dikarya</taxon>
        <taxon>Ascomycota</taxon>
        <taxon>Pezizomycotina</taxon>
        <taxon>Dothideomycetes</taxon>
        <taxon>Pleosporomycetidae</taxon>
        <taxon>Pleosporales</taxon>
        <taxon>Pleosporineae</taxon>
        <taxon>Pleosporaceae</taxon>
        <taxon>Alternaria</taxon>
        <taxon>Alternaria sect. Ulocladioides</taxon>
    </lineage>
</organism>